<dbReference type="InterPro" id="IPR051922">
    <property type="entry name" value="Bact_Sporulation_Assoc"/>
</dbReference>
<feature type="signal peptide" evidence="2">
    <location>
        <begin position="1"/>
        <end position="22"/>
    </location>
</feature>
<evidence type="ECO:0000256" key="1">
    <source>
        <dbReference type="SAM" id="MobiDB-lite"/>
    </source>
</evidence>
<comment type="caution">
    <text evidence="3">The sequence shown here is derived from an EMBL/GenBank/DDBJ whole genome shotgun (WGS) entry which is preliminary data.</text>
</comment>
<dbReference type="RefSeq" id="WP_259504213.1">
    <property type="nucleotide sequence ID" value="NZ_JANLCM010000001.1"/>
</dbReference>
<keyword evidence="2" id="KW-0732">Signal</keyword>
<gene>
    <name evidence="3" type="ORF">N1027_01190</name>
</gene>
<name>A0ABT2GN85_9MICO</name>
<dbReference type="Gene3D" id="3.40.50.1820">
    <property type="entry name" value="alpha/beta hydrolase"/>
    <property type="match status" value="1"/>
</dbReference>
<evidence type="ECO:0000256" key="2">
    <source>
        <dbReference type="SAM" id="SignalP"/>
    </source>
</evidence>
<feature type="region of interest" description="Disordered" evidence="1">
    <location>
        <begin position="137"/>
        <end position="159"/>
    </location>
</feature>
<keyword evidence="4" id="KW-1185">Reference proteome</keyword>
<proteinExistence type="predicted"/>
<dbReference type="InterPro" id="IPR007253">
    <property type="entry name" value="Cell_wall-bd_2"/>
</dbReference>
<dbReference type="InterPro" id="IPR038081">
    <property type="entry name" value="CalX-like_sf"/>
</dbReference>
<dbReference type="EMBL" id="JANLCM010000001">
    <property type="protein sequence ID" value="MCS5716745.1"/>
    <property type="molecule type" value="Genomic_DNA"/>
</dbReference>
<protein>
    <submittedName>
        <fullName evidence="3">Cell wall-binding repeat-containing protein</fullName>
    </submittedName>
</protein>
<reference evidence="3" key="1">
    <citation type="submission" date="2022-08" db="EMBL/GenBank/DDBJ databases">
        <authorList>
            <person name="Deng Y."/>
            <person name="Han X.-F."/>
            <person name="Zhang Y.-Q."/>
        </authorList>
    </citation>
    <scope>NUCLEOTIDE SEQUENCE</scope>
    <source>
        <strain evidence="3">CPCC 205763</strain>
    </source>
</reference>
<evidence type="ECO:0000313" key="3">
    <source>
        <dbReference type="EMBL" id="MCS5716745.1"/>
    </source>
</evidence>
<dbReference type="InterPro" id="IPR029058">
    <property type="entry name" value="AB_hydrolase_fold"/>
</dbReference>
<dbReference type="Proteomes" id="UP001165584">
    <property type="component" value="Unassembled WGS sequence"/>
</dbReference>
<organism evidence="3 4">
    <name type="scientific">Herbiconiux aconitum</name>
    <dbReference type="NCBI Taxonomy" id="2970913"/>
    <lineage>
        <taxon>Bacteria</taxon>
        <taxon>Bacillati</taxon>
        <taxon>Actinomycetota</taxon>
        <taxon>Actinomycetes</taxon>
        <taxon>Micrococcales</taxon>
        <taxon>Microbacteriaceae</taxon>
        <taxon>Herbiconiux</taxon>
    </lineage>
</organism>
<feature type="chain" id="PRO_5046663409" evidence="2">
    <location>
        <begin position="23"/>
        <end position="1243"/>
    </location>
</feature>
<evidence type="ECO:0000313" key="4">
    <source>
        <dbReference type="Proteomes" id="UP001165584"/>
    </source>
</evidence>
<dbReference type="Gene3D" id="2.60.40.2030">
    <property type="match status" value="1"/>
</dbReference>
<dbReference type="Gene3D" id="3.40.50.12090">
    <property type="match status" value="1"/>
</dbReference>
<sequence>MAVATALFVAATPVFLSAPAFAAGATSATTTATASGPVASGDDWSVVEVPGGYEVTKTLAAPIDIRSDAPTLWADGVELGIATQSLDGLTLSLTTTDPEVATATEVDQGWSGAGDPTIEAPVDSSELHSLTDQVPLAKPDAPTLAEDPSTPGQYEVERDDYNLGDEAEDIRDFGRKGEIRAAVWMPIGAPGERPVVVFLHGRHTSCAGAIPSGAVARAWPCYPADESTGYEGQVDVESYLGYNDAAQILASQGYAVVSISANAINALDGSLADDTGAAARAQLVMDHLTLLREANDGQSVGLPAALKGRLDLNNVGLMGHSRGGEGVVRAALLNIQQGEPFGIKAVLGMAPTDYSRMTLPDVPTAMVLPYCDGDVEDQMGQKYIDDSRHAYGDDVLRSSVLVMGGNHNYFNTAWTPDKYPVATSDDWSIMDRNQTDPTCGASAPSRLTADEQYAFGNAYMAGFFRLTLGGDQQFMPMFDGSDAEPASAGRADVRVSATLPTSDRVDIANFDTPDTAIQAVGAGTYQNCESMSPLDVPATQPYCVTALQFAQAPDYGFTSAIYGNGRATSVPSAPSLHFTYTAPASPSAAAGELRVPVPAAAADFSGSESLSFRVSPDDSVPIGGSTDLTVTVVDGSGGSASVTASQFGDALNVLPGSTNPLRKVLLQQIAVPVSAFTGVDLTDIQQVRFTAPRAAGGVLLSDLSLFNAPTLGTPTISTRPVVSIPDVAVEEGAGVGSVDVPVVLSRPAEEAATVFVSAIPSSSSGKVLSAMQKVEFAPGEVCKTVTVPVQGDSATSTSATASFITNASDTQGGATIGDSFGKIVVREDDGVVARDGTSLPSAPEVGAQGDACAEALALSTPGSLTSSSASLNRGDTVTVTGSGFRTGESVSLTLGAATVGTVVSTDGTVSFEVTVPADTPFGTSTFTATGAGSRFTAATPVTVGPAVDRIGGADRYEVAVNTSKDGFPDGAKTVYVASGAVFPDALSAAPAAAVADAPVLLTTADTLPAGVKAEIERLKPTSIVIVGGTASVSKAVEKQLGAIASVSRLGGADRFAASLAVAAAAFPKGATTAVLATGRNFPDALSAGAAIGAQGPVILVDGEASGLDAATTKLLTDLGVKEIAIAGGEASVSPGIQADAEAITATVRLGGADRYAASQAINAHFFTSADRVLLATGANFPDALAGSALAPKVGGPLFTVPGTCIPAETLAQITSLGATRVTLLGGENSLSTAVESLTACAAA</sequence>
<dbReference type="Pfam" id="PF04122">
    <property type="entry name" value="CW_binding_2"/>
    <property type="match status" value="3"/>
</dbReference>
<dbReference type="PANTHER" id="PTHR30032:SF8">
    <property type="entry name" value="GERMINATION-SPECIFIC N-ACETYLMURAMOYL-L-ALANINE AMIDASE"/>
    <property type="match status" value="1"/>
</dbReference>
<accession>A0ABT2GN85</accession>
<dbReference type="SUPFAM" id="SSF53474">
    <property type="entry name" value="alpha/beta-Hydrolases"/>
    <property type="match status" value="1"/>
</dbReference>
<dbReference type="SUPFAM" id="SSF141072">
    <property type="entry name" value="CalX-like"/>
    <property type="match status" value="1"/>
</dbReference>
<dbReference type="PANTHER" id="PTHR30032">
    <property type="entry name" value="N-ACETYLMURAMOYL-L-ALANINE AMIDASE-RELATED"/>
    <property type="match status" value="1"/>
</dbReference>